<accession>A0A8K0A8N0</accession>
<dbReference type="InterPro" id="IPR036179">
    <property type="entry name" value="Ig-like_dom_sf"/>
</dbReference>
<keyword evidence="12 26" id="KW-0472">Membrane</keyword>
<keyword evidence="4" id="KW-1003">Cell membrane</keyword>
<feature type="compositionally biased region" description="Low complexity" evidence="25">
    <location>
        <begin position="1253"/>
        <end position="1273"/>
    </location>
</feature>
<dbReference type="PANTHER" id="PTHR24416">
    <property type="entry name" value="TYROSINE-PROTEIN KINASE RECEPTOR"/>
    <property type="match status" value="1"/>
</dbReference>
<dbReference type="SMART" id="SM00219">
    <property type="entry name" value="TyrKc"/>
    <property type="match status" value="1"/>
</dbReference>
<dbReference type="PROSITE" id="PS00240">
    <property type="entry name" value="RECEPTOR_TYR_KIN_III"/>
    <property type="match status" value="1"/>
</dbReference>
<dbReference type="GO" id="GO:0043235">
    <property type="term" value="C:receptor complex"/>
    <property type="evidence" value="ECO:0007669"/>
    <property type="project" value="TreeGrafter"/>
</dbReference>
<organism evidence="30 31">
    <name type="scientific">Branchiostoma lanceolatum</name>
    <name type="common">Common lancelet</name>
    <name type="synonym">Amphioxus lanceolatum</name>
    <dbReference type="NCBI Taxonomy" id="7740"/>
    <lineage>
        <taxon>Eukaryota</taxon>
        <taxon>Metazoa</taxon>
        <taxon>Chordata</taxon>
        <taxon>Cephalochordata</taxon>
        <taxon>Leptocardii</taxon>
        <taxon>Amphioxiformes</taxon>
        <taxon>Branchiostomatidae</taxon>
        <taxon>Branchiostoma</taxon>
    </lineage>
</organism>
<dbReference type="InterPro" id="IPR003598">
    <property type="entry name" value="Ig_sub2"/>
</dbReference>
<evidence type="ECO:0000256" key="4">
    <source>
        <dbReference type="ARBA" id="ARBA00022475"/>
    </source>
</evidence>
<evidence type="ECO:0000259" key="29">
    <source>
        <dbReference type="PROSITE" id="PS50835"/>
    </source>
</evidence>
<dbReference type="InterPro" id="IPR008266">
    <property type="entry name" value="Tyr_kinase_AS"/>
</dbReference>
<feature type="binding site" evidence="20">
    <location>
        <position position="1016"/>
    </location>
    <ligand>
        <name>ATP</name>
        <dbReference type="ChEBI" id="CHEBI:30616"/>
    </ligand>
</feature>
<keyword evidence="3" id="KW-0217">Developmental protein</keyword>
<dbReference type="InterPro" id="IPR001245">
    <property type="entry name" value="Ser-Thr/Tyr_kinase_cat_dom"/>
</dbReference>
<evidence type="ECO:0000256" key="18">
    <source>
        <dbReference type="ARBA" id="ARBA00051243"/>
    </source>
</evidence>
<feature type="binding site" evidence="21">
    <location>
        <position position="1030"/>
    </location>
    <ligand>
        <name>Mg(2+)</name>
        <dbReference type="ChEBI" id="CHEBI:18420"/>
    </ligand>
</feature>
<gene>
    <name evidence="30" type="primary">FLT1</name>
    <name evidence="30" type="ORF">BLAG_LOCUS21324</name>
</gene>
<evidence type="ECO:0000256" key="25">
    <source>
        <dbReference type="SAM" id="MobiDB-lite"/>
    </source>
</evidence>
<feature type="signal peptide" evidence="27">
    <location>
        <begin position="1"/>
        <end position="26"/>
    </location>
</feature>
<feature type="domain" description="Ig-like" evidence="29">
    <location>
        <begin position="237"/>
        <end position="337"/>
    </location>
</feature>
<dbReference type="Pfam" id="PF07679">
    <property type="entry name" value="I-set"/>
    <property type="match status" value="2"/>
</dbReference>
<dbReference type="EC" id="2.7.10.1" evidence="2"/>
<dbReference type="PANTHER" id="PTHR24416:SF600">
    <property type="entry name" value="PDGF- AND VEGF-RECEPTOR RELATED, ISOFORM J"/>
    <property type="match status" value="1"/>
</dbReference>
<evidence type="ECO:0000313" key="30">
    <source>
        <dbReference type="EMBL" id="CAH1268363.1"/>
    </source>
</evidence>
<evidence type="ECO:0000256" key="16">
    <source>
        <dbReference type="ARBA" id="ARBA00023180"/>
    </source>
</evidence>
<feature type="transmembrane region" description="Helical" evidence="26">
    <location>
        <begin position="772"/>
        <end position="793"/>
    </location>
</feature>
<dbReference type="GO" id="GO:0005886">
    <property type="term" value="C:plasma membrane"/>
    <property type="evidence" value="ECO:0007669"/>
    <property type="project" value="UniProtKB-SubCell"/>
</dbReference>
<dbReference type="PROSITE" id="PS00107">
    <property type="entry name" value="PROTEIN_KINASE_ATP"/>
    <property type="match status" value="1"/>
</dbReference>
<dbReference type="PIRSF" id="PIRSF000615">
    <property type="entry name" value="TyrPK_CSF1-R"/>
    <property type="match status" value="1"/>
</dbReference>
<dbReference type="PROSITE" id="PS50835">
    <property type="entry name" value="IG_LIKE"/>
    <property type="match status" value="6"/>
</dbReference>
<dbReference type="Pfam" id="PF07714">
    <property type="entry name" value="PK_Tyr_Ser-Thr"/>
    <property type="match status" value="1"/>
</dbReference>
<evidence type="ECO:0000256" key="27">
    <source>
        <dbReference type="SAM" id="SignalP"/>
    </source>
</evidence>
<dbReference type="GO" id="GO:0007169">
    <property type="term" value="P:cell surface receptor protein tyrosine kinase signaling pathway"/>
    <property type="evidence" value="ECO:0007669"/>
    <property type="project" value="InterPro"/>
</dbReference>
<keyword evidence="13" id="KW-0829">Tyrosine-protein kinase</keyword>
<keyword evidence="7 24" id="KW-0812">Transmembrane</keyword>
<dbReference type="OrthoDB" id="10059496at2759"/>
<evidence type="ECO:0000256" key="22">
    <source>
        <dbReference type="PIRSR" id="PIRSR000615-4"/>
    </source>
</evidence>
<keyword evidence="31" id="KW-1185">Reference proteome</keyword>
<dbReference type="FunFam" id="2.60.40.10:FF:000107">
    <property type="entry name" value="Myosin, light chain kinase a"/>
    <property type="match status" value="1"/>
</dbReference>
<dbReference type="InterPro" id="IPR013151">
    <property type="entry name" value="Immunoglobulin_dom"/>
</dbReference>
<dbReference type="EMBL" id="OV696691">
    <property type="protein sequence ID" value="CAH1268363.1"/>
    <property type="molecule type" value="Genomic_DNA"/>
</dbReference>
<evidence type="ECO:0000256" key="17">
    <source>
        <dbReference type="ARBA" id="ARBA00023319"/>
    </source>
</evidence>
<evidence type="ECO:0000256" key="6">
    <source>
        <dbReference type="ARBA" id="ARBA00022679"/>
    </source>
</evidence>
<dbReference type="PRINTS" id="PR01832">
    <property type="entry name" value="VEGFRECEPTOR"/>
</dbReference>
<feature type="binding site" evidence="20 23">
    <location>
        <position position="868"/>
    </location>
    <ligand>
        <name>ATP</name>
        <dbReference type="ChEBI" id="CHEBI:30616"/>
    </ligand>
</feature>
<dbReference type="Gene3D" id="2.60.40.10">
    <property type="entry name" value="Immunoglobulins"/>
    <property type="match status" value="7"/>
</dbReference>
<name>A0A8K0A8N0_BRALA</name>
<evidence type="ECO:0000256" key="5">
    <source>
        <dbReference type="ARBA" id="ARBA00022553"/>
    </source>
</evidence>
<feature type="domain" description="Protein kinase" evidence="28">
    <location>
        <begin position="834"/>
        <end position="1157"/>
    </location>
</feature>
<evidence type="ECO:0000256" key="8">
    <source>
        <dbReference type="ARBA" id="ARBA00022741"/>
    </source>
</evidence>
<dbReference type="Pfam" id="PF00047">
    <property type="entry name" value="ig"/>
    <property type="match status" value="1"/>
</dbReference>
<keyword evidence="17 24" id="KW-0393">Immunoglobulin domain</keyword>
<proteinExistence type="inferred from homology"/>
<keyword evidence="21" id="KW-0479">Metal-binding</keyword>
<evidence type="ECO:0000256" key="15">
    <source>
        <dbReference type="ARBA" id="ARBA00023170"/>
    </source>
</evidence>
<dbReference type="GO" id="GO:0005524">
    <property type="term" value="F:ATP binding"/>
    <property type="evidence" value="ECO:0007669"/>
    <property type="project" value="UniProtKB-UniRule"/>
</dbReference>
<comment type="subcellular location">
    <subcellularLocation>
        <location evidence="1">Cell membrane</location>
        <topology evidence="1">Single-pass type I membrane protein</topology>
    </subcellularLocation>
    <subcellularLocation>
        <location evidence="24">Membrane</location>
        <topology evidence="24">Single-pass type I membrane protein</topology>
    </subcellularLocation>
</comment>
<feature type="binding site" evidence="20">
    <location>
        <begin position="841"/>
        <end position="848"/>
    </location>
    <ligand>
        <name>ATP</name>
        <dbReference type="ChEBI" id="CHEBI:30616"/>
    </ligand>
</feature>
<keyword evidence="10 20" id="KW-0067">ATP-binding</keyword>
<evidence type="ECO:0000259" key="28">
    <source>
        <dbReference type="PROSITE" id="PS50011"/>
    </source>
</evidence>
<feature type="domain" description="Ig-like" evidence="29">
    <location>
        <begin position="666"/>
        <end position="755"/>
    </location>
</feature>
<feature type="region of interest" description="Disordered" evidence="25">
    <location>
        <begin position="1162"/>
        <end position="1209"/>
    </location>
</feature>
<feature type="active site" description="Proton acceptor" evidence="19">
    <location>
        <position position="1012"/>
    </location>
</feature>
<evidence type="ECO:0000256" key="9">
    <source>
        <dbReference type="ARBA" id="ARBA00022777"/>
    </source>
</evidence>
<keyword evidence="15 24" id="KW-0675">Receptor</keyword>
<dbReference type="InterPro" id="IPR050122">
    <property type="entry name" value="RTK"/>
</dbReference>
<dbReference type="FunFam" id="3.30.200.20:FF:000776">
    <property type="entry name" value="Flk-1 receptor"/>
    <property type="match status" value="1"/>
</dbReference>
<feature type="binding site" evidence="21">
    <location>
        <position position="1017"/>
    </location>
    <ligand>
        <name>Mg(2+)</name>
        <dbReference type="ChEBI" id="CHEBI:18420"/>
    </ligand>
</feature>
<dbReference type="InterPro" id="IPR003599">
    <property type="entry name" value="Ig_sub"/>
</dbReference>
<keyword evidence="21" id="KW-0460">Magnesium</keyword>
<dbReference type="SUPFAM" id="SSF56112">
    <property type="entry name" value="Protein kinase-like (PK-like)"/>
    <property type="match status" value="1"/>
</dbReference>
<evidence type="ECO:0000256" key="1">
    <source>
        <dbReference type="ARBA" id="ARBA00004251"/>
    </source>
</evidence>
<feature type="compositionally biased region" description="Polar residues" evidence="25">
    <location>
        <begin position="1171"/>
        <end position="1181"/>
    </location>
</feature>
<feature type="chain" id="PRO_5035473163" description="receptor protein-tyrosine kinase" evidence="27">
    <location>
        <begin position="27"/>
        <end position="1290"/>
    </location>
</feature>
<keyword evidence="5" id="KW-0597">Phosphoprotein</keyword>
<keyword evidence="11 26" id="KW-1133">Transmembrane helix</keyword>
<evidence type="ECO:0000256" key="24">
    <source>
        <dbReference type="RuleBase" id="RU000311"/>
    </source>
</evidence>
<dbReference type="InterPro" id="IPR000719">
    <property type="entry name" value="Prot_kinase_dom"/>
</dbReference>
<evidence type="ECO:0000256" key="12">
    <source>
        <dbReference type="ARBA" id="ARBA00023136"/>
    </source>
</evidence>
<evidence type="ECO:0000313" key="31">
    <source>
        <dbReference type="Proteomes" id="UP000838412"/>
    </source>
</evidence>
<dbReference type="Gene3D" id="3.30.200.20">
    <property type="entry name" value="Phosphorylase Kinase, domain 1"/>
    <property type="match status" value="1"/>
</dbReference>
<feature type="region of interest" description="Disordered" evidence="25">
    <location>
        <begin position="1244"/>
        <end position="1290"/>
    </location>
</feature>
<dbReference type="InterPro" id="IPR001824">
    <property type="entry name" value="Tyr_kinase_rcpt_3_CS"/>
</dbReference>
<evidence type="ECO:0000256" key="26">
    <source>
        <dbReference type="SAM" id="Phobius"/>
    </source>
</evidence>
<dbReference type="InterPro" id="IPR013098">
    <property type="entry name" value="Ig_I-set"/>
</dbReference>
<dbReference type="Proteomes" id="UP000838412">
    <property type="component" value="Chromosome 6"/>
</dbReference>
<dbReference type="PROSITE" id="PS50011">
    <property type="entry name" value="PROTEIN_KINASE_DOM"/>
    <property type="match status" value="1"/>
</dbReference>
<dbReference type="FunFam" id="1.10.510.10:FF:000077">
    <property type="entry name" value="Vascular endothelial growth factor receptor 2"/>
    <property type="match status" value="1"/>
</dbReference>
<dbReference type="CDD" id="cd00096">
    <property type="entry name" value="Ig"/>
    <property type="match status" value="2"/>
</dbReference>
<keyword evidence="27" id="KW-0732">Signal</keyword>
<evidence type="ECO:0000256" key="13">
    <source>
        <dbReference type="ARBA" id="ARBA00023137"/>
    </source>
</evidence>
<dbReference type="SMART" id="SM00409">
    <property type="entry name" value="IG"/>
    <property type="match status" value="7"/>
</dbReference>
<reference evidence="30" key="1">
    <citation type="submission" date="2022-01" db="EMBL/GenBank/DDBJ databases">
        <authorList>
            <person name="Braso-Vives M."/>
        </authorList>
    </citation>
    <scope>NUCLEOTIDE SEQUENCE</scope>
</reference>
<feature type="domain" description="Ig-like" evidence="29">
    <location>
        <begin position="33"/>
        <end position="121"/>
    </location>
</feature>
<comment type="catalytic activity">
    <reaction evidence="18">
        <text>L-tyrosyl-[protein] + ATP = O-phospho-L-tyrosyl-[protein] + ADP + H(+)</text>
        <dbReference type="Rhea" id="RHEA:10596"/>
        <dbReference type="Rhea" id="RHEA-COMP:10136"/>
        <dbReference type="Rhea" id="RHEA-COMP:20101"/>
        <dbReference type="ChEBI" id="CHEBI:15378"/>
        <dbReference type="ChEBI" id="CHEBI:30616"/>
        <dbReference type="ChEBI" id="CHEBI:46858"/>
        <dbReference type="ChEBI" id="CHEBI:61978"/>
        <dbReference type="ChEBI" id="CHEBI:456216"/>
        <dbReference type="EC" id="2.7.10.1"/>
    </reaction>
</comment>
<dbReference type="GO" id="GO:0055013">
    <property type="term" value="P:cardiac muscle cell development"/>
    <property type="evidence" value="ECO:0007669"/>
    <property type="project" value="UniProtKB-ARBA"/>
</dbReference>
<feature type="site" description="Important for interaction with phosphotyrosine-binding proteins" evidence="22">
    <location>
        <position position="1156"/>
    </location>
</feature>
<dbReference type="SUPFAM" id="SSF48726">
    <property type="entry name" value="Immunoglobulin"/>
    <property type="match status" value="7"/>
</dbReference>
<feature type="domain" description="Ig-like" evidence="29">
    <location>
        <begin position="359"/>
        <end position="433"/>
    </location>
</feature>
<evidence type="ECO:0000256" key="10">
    <source>
        <dbReference type="ARBA" id="ARBA00022840"/>
    </source>
</evidence>
<dbReference type="SMART" id="SM00408">
    <property type="entry name" value="IGc2"/>
    <property type="match status" value="6"/>
</dbReference>
<sequence length="1290" mass="143156">MARWLSCRNFAGILVLFSVFGAVSFGQEMAPPPPFLDTDQSEHTLNPGDSFTLTCKGSAPLSWSHPQNFGANTASRISIEVPGNGTTTGEYSSVLTLRNMTSSDTGRFRCYYSDTLPSDVEDSYNAASVYVFVKDPSKLFVMMRQSVLQTQKYRPITVKCLVTNPEANVTLWTNTPEKQIVVDGSEITYDKTVGFTLYSPTPRNNGPHMCKATVGNKTVESQPFFLFVFGVAQKPYPKVTTNSPLVTAGEKFRLKCEVRGALDGLMFFNWSLPGADVIGGRIIQNDSKKEENSGTERYTLFTSVLTVREATVADGGEYVCHARNRAPGSANDKIRVNVLERGFIHLECADGNTTQAMVGTRHKIICSISAYPEQVQLTWYKDGHKINKSDSNFLLKARDHRLNILNVAPEHAGIYTLEARNRDVAVNNSVQLFVYMKPAVQVEKTSSHFQMKGEKSVLTCTSEGRPQPSFTWFWKPCARENPLRCEPSQQVAWRVFSLRNHPNEPLQLQQEMSSDADGTMVYTSRLTLLNPTQNGFYRCTAANRYGNSSAVAEFLVTDVPNGFGVEFDVVDTTEGDEDVSFSCHANKFKFTSPTWHRLYPDNVTEAVPTSAIETKRTEYSNVLVLTLGRVEVEDAGKYVCMAESRGGGDELVKAVTFLHVEAMVPPTMTVGLWDRTVDASNTTSMSLTCLADGVPSPAIRWFHDGEEVAGDVAGIQLKAGGERLVVERLSAEDAGIYTCTAVNRAGSVSSNGTVTIEGLPSVQGLMSTHQKVILGCLMVVLAVVCAVIVLLAWKLHKRRKLYQYIYKLDPDLPIDEQTELLPYNSKWEFSRERMKLGKTLGRGAFGQVIEASAFGIEKDKQCSTVAVKMLKDDASSNEVKALMDELKILIHIGQHLNIVNLLGACTKDGPLYVIVECCKYGNLSNYLRGKRKGFVESKDQLGRSSSSGYDNCRYVDSPNGKCLRTVSKEGIMNYDYTCDDGEPLTLEDLVSYSYQVARGMEYLASKKCIHRDLAARNILLAKHNVVKICDFGLARDVYRNPEYVKMGNAPLPVKWMAPESIFDRSYTIQSDVWSYGVLLWEIFELGGSPYPGVQINEDFFDKLRQGFRMRQPKHASDELYQMMLTCWRIEPTERPTFTDLAESMSNQLEAAAEQEYLDLSPEIHDDEDSGIPSSPTETDSFLPTFPADEAPQTSRPASGNYDNSRPERHSYGDIVDEQEAVKILMDHPGLRASYHSDAKALPNVSLGVRKGQGSSKSNDSVSSSDSHNSSGFHSYDEAPPDYNTVVTTDV</sequence>
<evidence type="ECO:0000256" key="2">
    <source>
        <dbReference type="ARBA" id="ARBA00011902"/>
    </source>
</evidence>
<dbReference type="Pfam" id="PF21339">
    <property type="entry name" value="VEGFR-1-like_Ig-like"/>
    <property type="match status" value="1"/>
</dbReference>
<dbReference type="PROSITE" id="PS00109">
    <property type="entry name" value="PROTEIN_KINASE_TYR"/>
    <property type="match status" value="1"/>
</dbReference>
<feature type="compositionally biased region" description="Polar residues" evidence="25">
    <location>
        <begin position="1191"/>
        <end position="1203"/>
    </location>
</feature>
<evidence type="ECO:0000256" key="14">
    <source>
        <dbReference type="ARBA" id="ARBA00023157"/>
    </source>
</evidence>
<dbReference type="InterPro" id="IPR007110">
    <property type="entry name" value="Ig-like_dom"/>
</dbReference>
<evidence type="ECO:0000256" key="21">
    <source>
        <dbReference type="PIRSR" id="PIRSR000615-3"/>
    </source>
</evidence>
<dbReference type="InterPro" id="IPR020635">
    <property type="entry name" value="Tyr_kinase_cat_dom"/>
</dbReference>
<dbReference type="InterPro" id="IPR013783">
    <property type="entry name" value="Ig-like_fold"/>
</dbReference>
<keyword evidence="14" id="KW-1015">Disulfide bond</keyword>
<evidence type="ECO:0000256" key="20">
    <source>
        <dbReference type="PIRSR" id="PIRSR000615-2"/>
    </source>
</evidence>
<evidence type="ECO:0000256" key="19">
    <source>
        <dbReference type="PIRSR" id="PIRSR000615-1"/>
    </source>
</evidence>
<dbReference type="GO" id="GO:0004714">
    <property type="term" value="F:transmembrane receptor protein tyrosine kinase activity"/>
    <property type="evidence" value="ECO:0007669"/>
    <property type="project" value="UniProtKB-EC"/>
</dbReference>
<keyword evidence="9" id="KW-0418">Kinase</keyword>
<evidence type="ECO:0000256" key="23">
    <source>
        <dbReference type="PROSITE-ProRule" id="PRU10141"/>
    </source>
</evidence>
<dbReference type="Pfam" id="PF25305">
    <property type="entry name" value="Ig_PDGFR_d4"/>
    <property type="match status" value="1"/>
</dbReference>
<evidence type="ECO:0000256" key="7">
    <source>
        <dbReference type="ARBA" id="ARBA00022692"/>
    </source>
</evidence>
<keyword evidence="6" id="KW-0808">Transferase</keyword>
<comment type="similarity">
    <text evidence="24">Belongs to the protein kinase superfamily. Tyr protein kinase family. CSF-1/PDGF receptor subfamily.</text>
</comment>
<keyword evidence="8 20" id="KW-0547">Nucleotide-binding</keyword>
<keyword evidence="16" id="KW-0325">Glycoprotein</keyword>
<feature type="domain" description="Ig-like" evidence="29">
    <location>
        <begin position="438"/>
        <end position="557"/>
    </location>
</feature>
<protein>
    <recommendedName>
        <fullName evidence="2">receptor protein-tyrosine kinase</fullName>
        <ecNumber evidence="2">2.7.10.1</ecNumber>
    </recommendedName>
</protein>
<evidence type="ECO:0000256" key="3">
    <source>
        <dbReference type="ARBA" id="ARBA00022473"/>
    </source>
</evidence>
<dbReference type="InterPro" id="IPR011009">
    <property type="entry name" value="Kinase-like_dom_sf"/>
</dbReference>
<evidence type="ECO:0000256" key="11">
    <source>
        <dbReference type="ARBA" id="ARBA00022989"/>
    </source>
</evidence>
<dbReference type="GO" id="GO:0046872">
    <property type="term" value="F:metal ion binding"/>
    <property type="evidence" value="ECO:0007669"/>
    <property type="project" value="UniProtKB-KW"/>
</dbReference>
<dbReference type="Gene3D" id="1.10.510.10">
    <property type="entry name" value="Transferase(Phosphotransferase) domain 1"/>
    <property type="match status" value="1"/>
</dbReference>
<feature type="domain" description="Ig-like" evidence="29">
    <location>
        <begin position="560"/>
        <end position="656"/>
    </location>
</feature>
<dbReference type="InterPro" id="IPR017441">
    <property type="entry name" value="Protein_kinase_ATP_BS"/>
</dbReference>